<dbReference type="CDD" id="cd06186">
    <property type="entry name" value="NOX_Duox_like_FAD_NADP"/>
    <property type="match status" value="1"/>
</dbReference>
<evidence type="ECO:0000259" key="4">
    <source>
        <dbReference type="PROSITE" id="PS51384"/>
    </source>
</evidence>
<dbReference type="PROSITE" id="PS51384">
    <property type="entry name" value="FAD_FR"/>
    <property type="match status" value="1"/>
</dbReference>
<dbReference type="Gene3D" id="3.40.50.80">
    <property type="entry name" value="Nucleotide-binding domain of ferredoxin-NADP reductase (FNR) module"/>
    <property type="match status" value="1"/>
</dbReference>
<dbReference type="InterPro" id="IPR017938">
    <property type="entry name" value="Riboflavin_synthase-like_b-brl"/>
</dbReference>
<protein>
    <recommendedName>
        <fullName evidence="4">FAD-binding FR-type domain-containing protein</fullName>
    </recommendedName>
</protein>
<dbReference type="Pfam" id="PF08022">
    <property type="entry name" value="FAD_binding_8"/>
    <property type="match status" value="1"/>
</dbReference>
<feature type="signal peptide" evidence="3">
    <location>
        <begin position="1"/>
        <end position="20"/>
    </location>
</feature>
<dbReference type="GO" id="GO:0005886">
    <property type="term" value="C:plasma membrane"/>
    <property type="evidence" value="ECO:0007669"/>
    <property type="project" value="TreeGrafter"/>
</dbReference>
<dbReference type="EMBL" id="VLTN01000040">
    <property type="protein sequence ID" value="KAA0149759.1"/>
    <property type="molecule type" value="Genomic_DNA"/>
</dbReference>
<keyword evidence="1" id="KW-0560">Oxidoreductase</keyword>
<dbReference type="PANTHER" id="PTHR11972:SF153">
    <property type="entry name" value="SUPEROXIDE-GENERATING NADPH OXIDASE HEAVY CHAIN SUBUNIT A"/>
    <property type="match status" value="1"/>
</dbReference>
<organism evidence="5 6">
    <name type="scientific">Cafeteria roenbergensis</name>
    <name type="common">Marine flagellate</name>
    <dbReference type="NCBI Taxonomy" id="33653"/>
    <lineage>
        <taxon>Eukaryota</taxon>
        <taxon>Sar</taxon>
        <taxon>Stramenopiles</taxon>
        <taxon>Bigyra</taxon>
        <taxon>Opalozoa</taxon>
        <taxon>Bicosoecida</taxon>
        <taxon>Cafeteriaceae</taxon>
        <taxon>Cafeteria</taxon>
    </lineage>
</organism>
<evidence type="ECO:0000313" key="5">
    <source>
        <dbReference type="EMBL" id="KAA0149759.1"/>
    </source>
</evidence>
<accession>A0A5A8CAW8</accession>
<dbReference type="InterPro" id="IPR013112">
    <property type="entry name" value="FAD-bd_8"/>
</dbReference>
<feature type="chain" id="PRO_5022819532" description="FAD-binding FR-type domain-containing protein" evidence="3">
    <location>
        <begin position="21"/>
        <end position="572"/>
    </location>
</feature>
<feature type="compositionally biased region" description="Low complexity" evidence="2">
    <location>
        <begin position="521"/>
        <end position="532"/>
    </location>
</feature>
<dbReference type="SUPFAM" id="SSF52343">
    <property type="entry name" value="Ferredoxin reductase-like, C-terminal NADP-linked domain"/>
    <property type="match status" value="1"/>
</dbReference>
<proteinExistence type="predicted"/>
<dbReference type="AlphaFoldDB" id="A0A5A8CAW8"/>
<evidence type="ECO:0000256" key="2">
    <source>
        <dbReference type="SAM" id="MobiDB-lite"/>
    </source>
</evidence>
<dbReference type="PANTHER" id="PTHR11972">
    <property type="entry name" value="NADPH OXIDASE"/>
    <property type="match status" value="1"/>
</dbReference>
<evidence type="ECO:0000256" key="1">
    <source>
        <dbReference type="ARBA" id="ARBA00023002"/>
    </source>
</evidence>
<dbReference type="InterPro" id="IPR017927">
    <property type="entry name" value="FAD-bd_FR_type"/>
</dbReference>
<dbReference type="SUPFAM" id="SSF63380">
    <property type="entry name" value="Riboflavin synthase domain-like"/>
    <property type="match status" value="1"/>
</dbReference>
<feature type="domain" description="FAD-binding FR-type" evidence="4">
    <location>
        <begin position="206"/>
        <end position="338"/>
    </location>
</feature>
<gene>
    <name evidence="5" type="ORF">FNF29_05770</name>
</gene>
<keyword evidence="6" id="KW-1185">Reference proteome</keyword>
<name>A0A5A8CAW8_CAFRO</name>
<dbReference type="Proteomes" id="UP000323011">
    <property type="component" value="Unassembled WGS sequence"/>
</dbReference>
<sequence>MILTMHRPLAGCLLRVPCLAARVPVEAVKKAHKCAAWATVIWTLVHVGGHYRNFTVLASLPARAVLANMGLEGCIGRPEADPRCWTLPPAVLAAGALAGNATAPTAELQSDLRVSAAEWLLESVPGATGHAMLAAMAAAVPLAACPAVRIRCHELFSRSHVALFIVMAVCLSLHGQGSWLDVSRWYVMALPCLLVLARMAAQCALPLTQQAAVVSAIVDDSGVARLELVIRRAACARPVARAAGALGLPWTLDPAQHRPLRALPGQFVLLRLPSLSGLQWHPFSVSSASADDVLVLHVRPQGDLTRRIVEELCLSADEVDAGARVVHQGADDGGFAPQGKAPSGRCPAARLWRPVPVQLSGPFSAGAQLCLSSAFEDGGVFLAAAGVGATPFVSALRELHAAFDGGGTAAGDGLQANTPAWLPHSVWHGTPRLPRHVTFVWVVPTVAKAAWGLPTLRDVVTSYATRMRETVTVGVFACGPPPMAKQLAQACRAISDEEPCSCGFRSRRAGKGDARRPSGMASTAGSRRPARGRPAFVANPLAAGSCAHPPSDNELLDRKRLVRFTLVKERFW</sequence>
<dbReference type="InterPro" id="IPR039261">
    <property type="entry name" value="FNR_nucleotide-bd"/>
</dbReference>
<evidence type="ECO:0000313" key="6">
    <source>
        <dbReference type="Proteomes" id="UP000323011"/>
    </source>
</evidence>
<dbReference type="InterPro" id="IPR050369">
    <property type="entry name" value="RBOH/FRE"/>
</dbReference>
<dbReference type="Gene3D" id="2.40.30.10">
    <property type="entry name" value="Translation factors"/>
    <property type="match status" value="1"/>
</dbReference>
<evidence type="ECO:0000256" key="3">
    <source>
        <dbReference type="SAM" id="SignalP"/>
    </source>
</evidence>
<comment type="caution">
    <text evidence="5">The sequence shown here is derived from an EMBL/GenBank/DDBJ whole genome shotgun (WGS) entry which is preliminary data.</text>
</comment>
<keyword evidence="3" id="KW-0732">Signal</keyword>
<feature type="region of interest" description="Disordered" evidence="2">
    <location>
        <begin position="505"/>
        <end position="532"/>
    </location>
</feature>
<reference evidence="5 6" key="1">
    <citation type="submission" date="2019-07" db="EMBL/GenBank/DDBJ databases">
        <title>Genomes of Cafeteria roenbergensis.</title>
        <authorList>
            <person name="Fischer M.G."/>
            <person name="Hackl T."/>
            <person name="Roman M."/>
        </authorList>
    </citation>
    <scope>NUCLEOTIDE SEQUENCE [LARGE SCALE GENOMIC DNA]</scope>
    <source>
        <strain evidence="5 6">BVI</strain>
    </source>
</reference>
<dbReference type="GO" id="GO:0016491">
    <property type="term" value="F:oxidoreductase activity"/>
    <property type="evidence" value="ECO:0007669"/>
    <property type="project" value="UniProtKB-KW"/>
</dbReference>